<comment type="similarity">
    <text evidence="1">In the C-terminal section; belongs to the transposase 35 family.</text>
</comment>
<dbReference type="GO" id="GO:0032196">
    <property type="term" value="P:transposition"/>
    <property type="evidence" value="ECO:0007669"/>
    <property type="project" value="UniProtKB-KW"/>
</dbReference>
<dbReference type="AlphaFoldDB" id="A0A660KWN5"/>
<feature type="non-terminal residue" evidence="9">
    <location>
        <position position="1"/>
    </location>
</feature>
<gene>
    <name evidence="9" type="ORF">C7438_1279</name>
</gene>
<feature type="domain" description="Cas12f1-like TNB" evidence="8">
    <location>
        <begin position="171"/>
        <end position="238"/>
    </location>
</feature>
<dbReference type="GO" id="GO:0003677">
    <property type="term" value="F:DNA binding"/>
    <property type="evidence" value="ECO:0007669"/>
    <property type="project" value="UniProtKB-KW"/>
</dbReference>
<keyword evidence="6" id="KW-0175">Coiled coil</keyword>
<dbReference type="Proteomes" id="UP000267019">
    <property type="component" value="Unassembled WGS sequence"/>
</dbReference>
<name>A0A660KWN5_9BACL</name>
<keyword evidence="3" id="KW-0815">Transposition</keyword>
<dbReference type="Pfam" id="PF01385">
    <property type="entry name" value="OrfB_IS605"/>
    <property type="match status" value="1"/>
</dbReference>
<dbReference type="PANTHER" id="PTHR30405">
    <property type="entry name" value="TRANSPOSASE"/>
    <property type="match status" value="1"/>
</dbReference>
<reference evidence="9 10" key="1">
    <citation type="submission" date="2018-10" db="EMBL/GenBank/DDBJ databases">
        <title>Genomic Encyclopedia of Type Strains, Phase IV (KMG-IV): sequencing the most valuable type-strain genomes for metagenomic binning, comparative biology and taxonomic classification.</title>
        <authorList>
            <person name="Goeker M."/>
        </authorList>
    </citation>
    <scope>NUCLEOTIDE SEQUENCE [LARGE SCALE GENOMIC DNA]</scope>
    <source>
        <strain evidence="9 10">DSM 22653</strain>
    </source>
</reference>
<dbReference type="PANTHER" id="PTHR30405:SF25">
    <property type="entry name" value="RNA-GUIDED DNA ENDONUCLEASE INSQ-RELATED"/>
    <property type="match status" value="1"/>
</dbReference>
<sequence length="247" mass="27919">GRMRTYLPQGRILHATVSREADRWFVSLTVEEEVPDPTPPKGPAAGVDVGLESFLTLANEAGNIWKLGAPKPLQKILQKILKKLKREQRKLSRRGKRDRNGKLVERTKNYEKARLELARLHRRVQNIRLDFLHKLTTELVRTHPVIAIEDLNVAGMLKNDRLARHIADVGWSTFRTLLEAKAKLRGVRMVKVNRFEPTSKTCSVCGSVLSELPLSVRAWTCPVCGTRHDRDENAAKNLLKFALAVGA</sequence>
<evidence type="ECO:0000256" key="1">
    <source>
        <dbReference type="ARBA" id="ARBA00008761"/>
    </source>
</evidence>
<comment type="caution">
    <text evidence="9">The sequence shown here is derived from an EMBL/GenBank/DDBJ whole genome shotgun (WGS) entry which is preliminary data.</text>
</comment>
<feature type="domain" description="Probable transposase IS891/IS1136/IS1341" evidence="7">
    <location>
        <begin position="28"/>
        <end position="159"/>
    </location>
</feature>
<evidence type="ECO:0000256" key="4">
    <source>
        <dbReference type="ARBA" id="ARBA00023125"/>
    </source>
</evidence>
<feature type="coiled-coil region" evidence="6">
    <location>
        <begin position="74"/>
        <end position="130"/>
    </location>
</feature>
<keyword evidence="10" id="KW-1185">Reference proteome</keyword>
<evidence type="ECO:0000256" key="3">
    <source>
        <dbReference type="ARBA" id="ARBA00022578"/>
    </source>
</evidence>
<evidence type="ECO:0000259" key="7">
    <source>
        <dbReference type="Pfam" id="PF01385"/>
    </source>
</evidence>
<keyword evidence="5" id="KW-0233">DNA recombination</keyword>
<evidence type="ECO:0000256" key="2">
    <source>
        <dbReference type="ARBA" id="ARBA00011044"/>
    </source>
</evidence>
<evidence type="ECO:0000313" key="10">
    <source>
        <dbReference type="Proteomes" id="UP000267019"/>
    </source>
</evidence>
<evidence type="ECO:0000256" key="5">
    <source>
        <dbReference type="ARBA" id="ARBA00023172"/>
    </source>
</evidence>
<protein>
    <submittedName>
        <fullName evidence="9">IS605 OrfB family transposase</fullName>
    </submittedName>
</protein>
<organism evidence="9 10">
    <name type="scientific">Brockia lithotrophica</name>
    <dbReference type="NCBI Taxonomy" id="933949"/>
    <lineage>
        <taxon>Bacteria</taxon>
        <taxon>Bacillati</taxon>
        <taxon>Bacillota</taxon>
        <taxon>Bacilli</taxon>
        <taxon>Bacillales</taxon>
        <taxon>Bacillales Family X. Incertae Sedis</taxon>
        <taxon>Brockia</taxon>
    </lineage>
</organism>
<dbReference type="GO" id="GO:0006310">
    <property type="term" value="P:DNA recombination"/>
    <property type="evidence" value="ECO:0007669"/>
    <property type="project" value="UniProtKB-KW"/>
</dbReference>
<proteinExistence type="inferred from homology"/>
<dbReference type="EMBL" id="RBIJ01000004">
    <property type="protein sequence ID" value="RKQ84111.1"/>
    <property type="molecule type" value="Genomic_DNA"/>
</dbReference>
<dbReference type="NCBIfam" id="TIGR01766">
    <property type="entry name" value="IS200/IS605 family accessory protein TnpB-like domain"/>
    <property type="match status" value="1"/>
</dbReference>
<dbReference type="InterPro" id="IPR010095">
    <property type="entry name" value="Cas12f1-like_TNB"/>
</dbReference>
<dbReference type="Pfam" id="PF07282">
    <property type="entry name" value="Cas12f1-like_TNB"/>
    <property type="match status" value="1"/>
</dbReference>
<dbReference type="InterPro" id="IPR001959">
    <property type="entry name" value="Transposase"/>
</dbReference>
<evidence type="ECO:0000259" key="8">
    <source>
        <dbReference type="Pfam" id="PF07282"/>
    </source>
</evidence>
<evidence type="ECO:0000256" key="6">
    <source>
        <dbReference type="SAM" id="Coils"/>
    </source>
</evidence>
<comment type="similarity">
    <text evidence="2">In the N-terminal section; belongs to the transposase 2 family.</text>
</comment>
<evidence type="ECO:0000313" key="9">
    <source>
        <dbReference type="EMBL" id="RKQ84111.1"/>
    </source>
</evidence>
<dbReference type="InterPro" id="IPR051399">
    <property type="entry name" value="RNA-guided_DNA_endo/Transpos"/>
</dbReference>
<keyword evidence="4" id="KW-0238">DNA-binding</keyword>
<accession>A0A660KWN5</accession>
<dbReference type="NCBIfam" id="NF040570">
    <property type="entry name" value="guided_TnpB"/>
    <property type="match status" value="1"/>
</dbReference>
<dbReference type="RefSeq" id="WP_147402004.1">
    <property type="nucleotide sequence ID" value="NZ_RBIJ01000004.1"/>
</dbReference>
<dbReference type="OrthoDB" id="56768at2"/>